<dbReference type="Proteomes" id="UP001457282">
    <property type="component" value="Unassembled WGS sequence"/>
</dbReference>
<proteinExistence type="predicted"/>
<feature type="domain" description="PUM-HD" evidence="7">
    <location>
        <begin position="41"/>
        <end position="429"/>
    </location>
</feature>
<dbReference type="GO" id="GO:0000447">
    <property type="term" value="P:endonucleolytic cleavage in ITS1 to separate SSU-rRNA from 5.8S rRNA and LSU-rRNA from tricistronic rRNA transcript (SSU-rRNA, 5.8S rRNA, LSU-rRNA)"/>
    <property type="evidence" value="ECO:0007669"/>
    <property type="project" value="TreeGrafter"/>
</dbReference>
<comment type="caution">
    <text evidence="8">The sequence shown here is derived from an EMBL/GenBank/DDBJ whole genome shotgun (WGS) entry which is preliminary data.</text>
</comment>
<dbReference type="Gene3D" id="1.25.10.10">
    <property type="entry name" value="Leucine-rich Repeat Variant"/>
    <property type="match status" value="2"/>
</dbReference>
<keyword evidence="1" id="KW-0677">Repeat</keyword>
<dbReference type="GO" id="GO:0030688">
    <property type="term" value="C:preribosome, small subunit precursor"/>
    <property type="evidence" value="ECO:0007669"/>
    <property type="project" value="TreeGrafter"/>
</dbReference>
<sequence length="739" mass="82476">MVAIGSAALPLRRSESLMEEDRSHKRGRKKMGMSRKPEKQGRSFDANVSKNVSGRGSNRESYSVPQTSVVRKTVDPETTKYFSEIANLFESNEIDMEERSSLCSNALEETRGKELELATDYIISHTLQTLVEGCEVDCLCAFLRSCAKNFPLIATDRSGSHVAESAIRSLSKHLQESDAYAVIEDTLNTICKVIVKNPVDLMCDCYGSHVLRSLLSLFKGVPLDSAEFRMRKSSSALSERFHFKAPRSDVDVSPNVIPGFPDLLKFLVSGMLKCARNNIKTLQVDQYSSLVLQTALKLLAGDEEELLQIIPVLIGCTREDIVEENSIKPTIVRDVLGLMKETAFSHLMEVVLEVAPEVLYNGIFSKIFRNSLFELSSHHCGNFVIQALISHTKDQGQMELLWEELGSNFKDLLKMGRSGVIASLIAASQRLHIYEHKCCQALATAVHSSNESTTCIVPRILFLDSYFNCEDKSNWNWPSGVKMHVMGSLILQEVFRFHIEFIQPFITSITSITADNVLEAAKDAGGARVIEAFLSSDASAKLKRRLVMRLRGHFGELSLHSSGSFTVEKCFTAGNISQREGIVSELVAVRSELWNTKQGPHLMRKLDVDGFAARPDQWRSRQESKQSTFRDFSATFGSSETKPSNNSETEQSKKSSFLSDDYKKKSKVGKTVDHHQASPAPFLSTTTGFKRKPKEKGQSSKKFARASVDEDVSNVKNNKSKKRRHSEDVLSKSPKKLKA</sequence>
<dbReference type="GO" id="GO:0030686">
    <property type="term" value="C:90S preribosome"/>
    <property type="evidence" value="ECO:0007669"/>
    <property type="project" value="TreeGrafter"/>
</dbReference>
<dbReference type="SMART" id="SM00025">
    <property type="entry name" value="Pumilio"/>
    <property type="match status" value="7"/>
</dbReference>
<dbReference type="PANTHER" id="PTHR13102">
    <property type="entry name" value="NUCLEOLAR PROTEIN 9"/>
    <property type="match status" value="1"/>
</dbReference>
<dbReference type="GO" id="GO:0000472">
    <property type="term" value="P:endonucleolytic cleavage to generate mature 5'-end of SSU-rRNA from (SSU-rRNA, 5.8S rRNA, LSU-rRNA)"/>
    <property type="evidence" value="ECO:0007669"/>
    <property type="project" value="TreeGrafter"/>
</dbReference>
<keyword evidence="2" id="KW-0810">Translation regulation</keyword>
<dbReference type="AlphaFoldDB" id="A0AAW1WGQ4"/>
<dbReference type="InterPro" id="IPR040000">
    <property type="entry name" value="NOP9"/>
</dbReference>
<dbReference type="PANTHER" id="PTHR13102:SF0">
    <property type="entry name" value="NUCLEOLAR PROTEIN 9"/>
    <property type="match status" value="1"/>
</dbReference>
<evidence type="ECO:0000256" key="1">
    <source>
        <dbReference type="ARBA" id="ARBA00022737"/>
    </source>
</evidence>
<keyword evidence="9" id="KW-1185">Reference proteome</keyword>
<dbReference type="GO" id="GO:0000480">
    <property type="term" value="P:endonucleolytic cleavage in 5'-ETS of tricistronic rRNA transcript (SSU-rRNA, 5.8S rRNA, LSU-rRNA)"/>
    <property type="evidence" value="ECO:0007669"/>
    <property type="project" value="TreeGrafter"/>
</dbReference>
<dbReference type="InterPro" id="IPR033133">
    <property type="entry name" value="PUM-HD"/>
</dbReference>
<feature type="compositionally biased region" description="Polar residues" evidence="6">
    <location>
        <begin position="625"/>
        <end position="658"/>
    </location>
</feature>
<feature type="region of interest" description="Disordered" evidence="6">
    <location>
        <begin position="617"/>
        <end position="739"/>
    </location>
</feature>
<dbReference type="Pfam" id="PF22493">
    <property type="entry name" value="PUF_NOP9"/>
    <property type="match status" value="1"/>
</dbReference>
<dbReference type="InterPro" id="IPR011989">
    <property type="entry name" value="ARM-like"/>
</dbReference>
<feature type="compositionally biased region" description="Basic residues" evidence="6">
    <location>
        <begin position="24"/>
        <end position="33"/>
    </location>
</feature>
<feature type="compositionally biased region" description="Basic and acidic residues" evidence="6">
    <location>
        <begin position="12"/>
        <end position="23"/>
    </location>
</feature>
<dbReference type="GO" id="GO:0006417">
    <property type="term" value="P:regulation of translation"/>
    <property type="evidence" value="ECO:0007669"/>
    <property type="project" value="UniProtKB-KW"/>
</dbReference>
<evidence type="ECO:0000256" key="4">
    <source>
        <dbReference type="ARBA" id="ARBA00023242"/>
    </source>
</evidence>
<evidence type="ECO:0000313" key="8">
    <source>
        <dbReference type="EMBL" id="KAK9923866.1"/>
    </source>
</evidence>
<evidence type="ECO:0000313" key="9">
    <source>
        <dbReference type="Proteomes" id="UP001457282"/>
    </source>
</evidence>
<dbReference type="GO" id="GO:0005730">
    <property type="term" value="C:nucleolus"/>
    <property type="evidence" value="ECO:0007669"/>
    <property type="project" value="TreeGrafter"/>
</dbReference>
<feature type="compositionally biased region" description="Polar residues" evidence="6">
    <location>
        <begin position="46"/>
        <end position="67"/>
    </location>
</feature>
<name>A0AAW1WGQ4_RUBAR</name>
<dbReference type="GO" id="GO:0003723">
    <property type="term" value="F:RNA binding"/>
    <property type="evidence" value="ECO:0007669"/>
    <property type="project" value="UniProtKB-KW"/>
</dbReference>
<dbReference type="InterPro" id="IPR016024">
    <property type="entry name" value="ARM-type_fold"/>
</dbReference>
<accession>A0AAW1WGQ4</accession>
<keyword evidence="4" id="KW-0539">Nucleus</keyword>
<evidence type="ECO:0000256" key="3">
    <source>
        <dbReference type="ARBA" id="ARBA00022884"/>
    </source>
</evidence>
<keyword evidence="3" id="KW-0694">RNA-binding</keyword>
<evidence type="ECO:0000256" key="5">
    <source>
        <dbReference type="PROSITE-ProRule" id="PRU00317"/>
    </source>
</evidence>
<feature type="repeat" description="Pumilio" evidence="5">
    <location>
        <begin position="549"/>
        <end position="584"/>
    </location>
</feature>
<dbReference type="GO" id="GO:0000056">
    <property type="term" value="P:ribosomal small subunit export from nucleus"/>
    <property type="evidence" value="ECO:0007669"/>
    <property type="project" value="TreeGrafter"/>
</dbReference>
<reference evidence="8 9" key="1">
    <citation type="journal article" date="2023" name="G3 (Bethesda)">
        <title>A chromosome-length genome assembly and annotation of blackberry (Rubus argutus, cv. 'Hillquist').</title>
        <authorList>
            <person name="Bruna T."/>
            <person name="Aryal R."/>
            <person name="Dudchenko O."/>
            <person name="Sargent D.J."/>
            <person name="Mead D."/>
            <person name="Buti M."/>
            <person name="Cavallini A."/>
            <person name="Hytonen T."/>
            <person name="Andres J."/>
            <person name="Pham M."/>
            <person name="Weisz D."/>
            <person name="Mascagni F."/>
            <person name="Usai G."/>
            <person name="Natali L."/>
            <person name="Bassil N."/>
            <person name="Fernandez G.E."/>
            <person name="Lomsadze A."/>
            <person name="Armour M."/>
            <person name="Olukolu B."/>
            <person name="Poorten T."/>
            <person name="Britton C."/>
            <person name="Davik J."/>
            <person name="Ashrafi H."/>
            <person name="Aiden E.L."/>
            <person name="Borodovsky M."/>
            <person name="Worthington M."/>
        </authorList>
    </citation>
    <scope>NUCLEOTIDE SEQUENCE [LARGE SCALE GENOMIC DNA]</scope>
    <source>
        <strain evidence="8">PI 553951</strain>
    </source>
</reference>
<feature type="repeat" description="Pumilio" evidence="5">
    <location>
        <begin position="366"/>
        <end position="403"/>
    </location>
</feature>
<dbReference type="SUPFAM" id="SSF48371">
    <property type="entry name" value="ARM repeat"/>
    <property type="match status" value="2"/>
</dbReference>
<gene>
    <name evidence="8" type="ORF">M0R45_032264</name>
</gene>
<dbReference type="EMBL" id="JBEDUW010000006">
    <property type="protein sequence ID" value="KAK9923866.1"/>
    <property type="molecule type" value="Genomic_DNA"/>
</dbReference>
<evidence type="ECO:0000256" key="2">
    <source>
        <dbReference type="ARBA" id="ARBA00022845"/>
    </source>
</evidence>
<evidence type="ECO:0000256" key="6">
    <source>
        <dbReference type="SAM" id="MobiDB-lite"/>
    </source>
</evidence>
<feature type="region of interest" description="Disordered" evidence="6">
    <location>
        <begin position="1"/>
        <end position="67"/>
    </location>
</feature>
<protein>
    <recommendedName>
        <fullName evidence="7">PUM-HD domain-containing protein</fullName>
    </recommendedName>
</protein>
<organism evidence="8 9">
    <name type="scientific">Rubus argutus</name>
    <name type="common">Southern blackberry</name>
    <dbReference type="NCBI Taxonomy" id="59490"/>
    <lineage>
        <taxon>Eukaryota</taxon>
        <taxon>Viridiplantae</taxon>
        <taxon>Streptophyta</taxon>
        <taxon>Embryophyta</taxon>
        <taxon>Tracheophyta</taxon>
        <taxon>Spermatophyta</taxon>
        <taxon>Magnoliopsida</taxon>
        <taxon>eudicotyledons</taxon>
        <taxon>Gunneridae</taxon>
        <taxon>Pentapetalae</taxon>
        <taxon>rosids</taxon>
        <taxon>fabids</taxon>
        <taxon>Rosales</taxon>
        <taxon>Rosaceae</taxon>
        <taxon>Rosoideae</taxon>
        <taxon>Rosoideae incertae sedis</taxon>
        <taxon>Rubus</taxon>
    </lineage>
</organism>
<evidence type="ECO:0000259" key="7">
    <source>
        <dbReference type="PROSITE" id="PS50303"/>
    </source>
</evidence>
<dbReference type="InterPro" id="IPR001313">
    <property type="entry name" value="Pumilio_RNA-bd_rpt"/>
</dbReference>
<dbReference type="PROSITE" id="PS50302">
    <property type="entry name" value="PUM"/>
    <property type="match status" value="2"/>
</dbReference>
<dbReference type="PROSITE" id="PS50303">
    <property type="entry name" value="PUM_HD"/>
    <property type="match status" value="1"/>
</dbReference>